<evidence type="ECO:0000313" key="2">
    <source>
        <dbReference type="Proteomes" id="UP000323011"/>
    </source>
</evidence>
<comment type="caution">
    <text evidence="1">The sequence shown here is derived from an EMBL/GenBank/DDBJ whole genome shotgun (WGS) entry which is preliminary data.</text>
</comment>
<sequence>MKILLVGIPPRKGRLDERRLCDGFQALLRDAGIEAGITALGCSALGPFLYQKDTPFTDPASIVRFDAVDIVLLVGDPASALLPWETGMEQFLDDRTGDLLHLSERHGAWHPVASLCMRRWDKYKSVEPGEDVRTGAAAMRVAGDASARLAPPPAGGENSLRVSQAAVTPAAACDPVATAAGARAFAVQSACRWRIDDRALSHRAPSFTPLIAHRAVGDRAQGVLVFRIGNALGSIPDALHPGNAPLRRVFVAHLRSLAAAAGRRGRLGESAAALSHLQPEALAGSLPHINEAPQSAPVFFAGRAKAPFERLGDVAASVRRATAAESAALEQLDDANDKTRRSGATAHVFDSTASAHLGEQAAERLVSESVSVLRPASPSGGLRFWDTIAASAADTGRDLSEAFLHTVRLGREEAAELDLIMSGVGAYQDKLTLERREAAESRARWISPKAFVTSVEGESKRRPHKLLLESGGIVDDHQPYKDPDPRRRFREETKERFLSRNGFVVVGDPSTFGATSGTKRTVKLGEKRYTGVQTA</sequence>
<reference evidence="1 2" key="1">
    <citation type="submission" date="2019-07" db="EMBL/GenBank/DDBJ databases">
        <title>Genomes of Cafeteria roenbergensis.</title>
        <authorList>
            <person name="Fischer M.G."/>
            <person name="Hackl T."/>
            <person name="Roman M."/>
        </authorList>
    </citation>
    <scope>NUCLEOTIDE SEQUENCE [LARGE SCALE GENOMIC DNA]</scope>
    <source>
        <strain evidence="1 2">BVI</strain>
    </source>
</reference>
<accession>A0A5A8CEM9</accession>
<gene>
    <name evidence="1" type="ORF">FNF29_04640</name>
</gene>
<name>A0A5A8CEM9_CAFRO</name>
<evidence type="ECO:0000313" key="1">
    <source>
        <dbReference type="EMBL" id="KAA0151432.1"/>
    </source>
</evidence>
<dbReference type="EMBL" id="VLTN01000027">
    <property type="protein sequence ID" value="KAA0151432.1"/>
    <property type="molecule type" value="Genomic_DNA"/>
</dbReference>
<proteinExistence type="predicted"/>
<protein>
    <submittedName>
        <fullName evidence="1">Uncharacterized protein</fullName>
    </submittedName>
</protein>
<keyword evidence="2" id="KW-1185">Reference proteome</keyword>
<dbReference type="Proteomes" id="UP000323011">
    <property type="component" value="Unassembled WGS sequence"/>
</dbReference>
<organism evidence="1 2">
    <name type="scientific">Cafeteria roenbergensis</name>
    <name type="common">Marine flagellate</name>
    <dbReference type="NCBI Taxonomy" id="33653"/>
    <lineage>
        <taxon>Eukaryota</taxon>
        <taxon>Sar</taxon>
        <taxon>Stramenopiles</taxon>
        <taxon>Bigyra</taxon>
        <taxon>Opalozoa</taxon>
        <taxon>Bicosoecida</taxon>
        <taxon>Cafeteriaceae</taxon>
        <taxon>Cafeteria</taxon>
    </lineage>
</organism>
<dbReference type="AlphaFoldDB" id="A0A5A8CEM9"/>